<keyword evidence="4" id="KW-1185">Reference proteome</keyword>
<reference evidence="3 4" key="1">
    <citation type="submission" date="2018-03" db="EMBL/GenBank/DDBJ databases">
        <title>Genomic Encyclopedia of Archaeal and Bacterial Type Strains, Phase II (KMG-II): from individual species to whole genera.</title>
        <authorList>
            <person name="Goeker M."/>
        </authorList>
    </citation>
    <scope>NUCLEOTIDE SEQUENCE [LARGE SCALE GENOMIC DNA]</scope>
    <source>
        <strain evidence="3 4">DSM 28354</strain>
    </source>
</reference>
<accession>A0A2T0TMQ0</accession>
<dbReference type="InterPro" id="IPR036116">
    <property type="entry name" value="FN3_sf"/>
</dbReference>
<dbReference type="Pfam" id="PF13385">
    <property type="entry name" value="Laminin_G_3"/>
    <property type="match status" value="1"/>
</dbReference>
<dbReference type="GO" id="GO:0004553">
    <property type="term" value="F:hydrolase activity, hydrolyzing O-glycosyl compounds"/>
    <property type="evidence" value="ECO:0007669"/>
    <property type="project" value="UniProtKB-ARBA"/>
</dbReference>
<dbReference type="Proteomes" id="UP000238375">
    <property type="component" value="Unassembled WGS sequence"/>
</dbReference>
<dbReference type="GO" id="GO:0003993">
    <property type="term" value="F:acid phosphatase activity"/>
    <property type="evidence" value="ECO:0007669"/>
    <property type="project" value="InterPro"/>
</dbReference>
<dbReference type="SMART" id="SM00089">
    <property type="entry name" value="PKD"/>
    <property type="match status" value="1"/>
</dbReference>
<evidence type="ECO:0000313" key="3">
    <source>
        <dbReference type="EMBL" id="PRY46992.1"/>
    </source>
</evidence>
<feature type="domain" description="Fibronectin type-III" evidence="2">
    <location>
        <begin position="125"/>
        <end position="227"/>
    </location>
</feature>
<dbReference type="Gene3D" id="2.60.40.380">
    <property type="entry name" value="Purple acid phosphatase-like, N-terminal"/>
    <property type="match status" value="1"/>
</dbReference>
<dbReference type="PROSITE" id="PS50093">
    <property type="entry name" value="PKD"/>
    <property type="match status" value="1"/>
</dbReference>
<feature type="domain" description="Fibronectin type-III" evidence="2">
    <location>
        <begin position="228"/>
        <end position="329"/>
    </location>
</feature>
<gene>
    <name evidence="3" type="ORF">CLV58_10156</name>
</gene>
<evidence type="ECO:0000259" key="2">
    <source>
        <dbReference type="PROSITE" id="PS50853"/>
    </source>
</evidence>
<dbReference type="Pfam" id="PF00801">
    <property type="entry name" value="PKD"/>
    <property type="match status" value="1"/>
</dbReference>
<dbReference type="InterPro" id="IPR015914">
    <property type="entry name" value="PAPs_N"/>
</dbReference>
<dbReference type="RefSeq" id="WP_106135761.1">
    <property type="nucleotide sequence ID" value="NZ_PVTE01000001.1"/>
</dbReference>
<dbReference type="Gene3D" id="2.60.120.200">
    <property type="match status" value="1"/>
</dbReference>
<dbReference type="PROSITE" id="PS50853">
    <property type="entry name" value="FN3"/>
    <property type="match status" value="2"/>
</dbReference>
<dbReference type="InterPro" id="IPR035986">
    <property type="entry name" value="PKD_dom_sf"/>
</dbReference>
<dbReference type="GO" id="GO:0005975">
    <property type="term" value="P:carbohydrate metabolic process"/>
    <property type="evidence" value="ECO:0007669"/>
    <property type="project" value="UniProtKB-ARBA"/>
</dbReference>
<dbReference type="SUPFAM" id="SSF49299">
    <property type="entry name" value="PKD domain"/>
    <property type="match status" value="1"/>
</dbReference>
<proteinExistence type="predicted"/>
<dbReference type="InterPro" id="IPR000601">
    <property type="entry name" value="PKD_dom"/>
</dbReference>
<dbReference type="SUPFAM" id="SSF49899">
    <property type="entry name" value="Concanavalin A-like lectins/glucanases"/>
    <property type="match status" value="1"/>
</dbReference>
<protein>
    <submittedName>
        <fullName evidence="3">PKD repeat protein</fullName>
    </submittedName>
</protein>
<dbReference type="EMBL" id="PVTE01000001">
    <property type="protein sequence ID" value="PRY46992.1"/>
    <property type="molecule type" value="Genomic_DNA"/>
</dbReference>
<sequence>MNRFYSSLYAGLSLLLLGTLLWACEPWDLPGRKVKRNCEKPSGTIEASIQQRQVSFSIGSSSGTIDNVSWDFGNGSSTVTTGLTAMQTYATSGTYTVRATLANSCGSSSETTIIRSLTVSDAVAPSVSLQDPTTVSLNSATLPVTITSTGNATITQYGICYSTTNTQPEPGKDATVQGPLSASVNVAVPLSATALSSNTLYYVRAFAINSAIKTAFSDVKMVRTGANPVVSINTNAATAAITSATVGFVLASPGSPAAVEYGICYSSTTNAPDVTNAQTVQVSNPSIGANTTVNLTNLTPNTMYNYRAYVKSSSGIIYSDVSSFKTQIDTVAQDLIASVSFTDQSLLDASGNNNNAILVNNPTFTADRKGRANSAIMLNGTGSYFYMAENSTLRPTTLSISIWIKPTTVDRRMQIYNKSRFSDGSAEMYSSLIKPSETIAGNITINTDIKQNSNCQPGVGWQTFPIDSKLAVNTWHHVVLTYSGRSARMYYDGALLATTDDLPASSLDQCPGGDLKFGAQSQQIPSYFYGALDDIRIYKRAITQDEVKTLYNQ</sequence>
<dbReference type="CDD" id="cd00146">
    <property type="entry name" value="PKD"/>
    <property type="match status" value="1"/>
</dbReference>
<organism evidence="3 4">
    <name type="scientific">Spirosoma oryzae</name>
    <dbReference type="NCBI Taxonomy" id="1469603"/>
    <lineage>
        <taxon>Bacteria</taxon>
        <taxon>Pseudomonadati</taxon>
        <taxon>Bacteroidota</taxon>
        <taxon>Cytophagia</taxon>
        <taxon>Cytophagales</taxon>
        <taxon>Cytophagaceae</taxon>
        <taxon>Spirosoma</taxon>
    </lineage>
</organism>
<dbReference type="InterPro" id="IPR003961">
    <property type="entry name" value="FN3_dom"/>
</dbReference>
<dbReference type="InterPro" id="IPR022409">
    <property type="entry name" value="PKD/Chitinase_dom"/>
</dbReference>
<dbReference type="OrthoDB" id="1490335at2"/>
<name>A0A2T0TMQ0_9BACT</name>
<dbReference type="GO" id="GO:0046872">
    <property type="term" value="F:metal ion binding"/>
    <property type="evidence" value="ECO:0007669"/>
    <property type="project" value="InterPro"/>
</dbReference>
<dbReference type="SUPFAM" id="SSF49265">
    <property type="entry name" value="Fibronectin type III"/>
    <property type="match status" value="1"/>
</dbReference>
<dbReference type="Pfam" id="PF16656">
    <property type="entry name" value="Pur_ac_phosph_N"/>
    <property type="match status" value="1"/>
</dbReference>
<evidence type="ECO:0000259" key="1">
    <source>
        <dbReference type="PROSITE" id="PS50093"/>
    </source>
</evidence>
<comment type="caution">
    <text evidence="3">The sequence shown here is derived from an EMBL/GenBank/DDBJ whole genome shotgun (WGS) entry which is preliminary data.</text>
</comment>
<feature type="domain" description="PKD" evidence="1">
    <location>
        <begin position="53"/>
        <end position="113"/>
    </location>
</feature>
<evidence type="ECO:0000313" key="4">
    <source>
        <dbReference type="Proteomes" id="UP000238375"/>
    </source>
</evidence>
<dbReference type="AlphaFoldDB" id="A0A2T0TMQ0"/>
<dbReference type="InterPro" id="IPR013783">
    <property type="entry name" value="Ig-like_fold"/>
</dbReference>
<dbReference type="InterPro" id="IPR013320">
    <property type="entry name" value="ConA-like_dom_sf"/>
</dbReference>
<dbReference type="Gene3D" id="2.60.40.10">
    <property type="entry name" value="Immunoglobulins"/>
    <property type="match status" value="2"/>
</dbReference>